<dbReference type="AlphaFoldDB" id="A0A6J6VQB6"/>
<proteinExistence type="predicted"/>
<protein>
    <submittedName>
        <fullName evidence="1">Unannotated protein</fullName>
    </submittedName>
</protein>
<evidence type="ECO:0000313" key="1">
    <source>
        <dbReference type="EMBL" id="CAB4773666.1"/>
    </source>
</evidence>
<reference evidence="1" key="1">
    <citation type="submission" date="2020-05" db="EMBL/GenBank/DDBJ databases">
        <authorList>
            <person name="Chiriac C."/>
            <person name="Salcher M."/>
            <person name="Ghai R."/>
            <person name="Kavagutti S V."/>
        </authorList>
    </citation>
    <scope>NUCLEOTIDE SEQUENCE</scope>
</reference>
<gene>
    <name evidence="1" type="ORF">UFOPK2894_00730</name>
</gene>
<organism evidence="1">
    <name type="scientific">freshwater metagenome</name>
    <dbReference type="NCBI Taxonomy" id="449393"/>
    <lineage>
        <taxon>unclassified sequences</taxon>
        <taxon>metagenomes</taxon>
        <taxon>ecological metagenomes</taxon>
    </lineage>
</organism>
<dbReference type="EMBL" id="CAEZZQ010000036">
    <property type="protein sequence ID" value="CAB4773666.1"/>
    <property type="molecule type" value="Genomic_DNA"/>
</dbReference>
<name>A0A6J6VQB6_9ZZZZ</name>
<accession>A0A6J6VQB6</accession>
<sequence>MEILPRNVLVASWLNSIREGRAGFDDLYHALGTSDRFANQPVHEALDGSANAFFVGNEQLLQVGSTSWISRDKGTWEASQSRVPEIHTHSLKEAARLLSTAIDEALALISPIESASDRGVPIRANIRQHISDILRDSRTLLPSNAWRDSGLIERSISVLVIAAVAALDNGGAVTAHEMNVRNLEIGRLRTAAREALVLATDAWSARPIH</sequence>